<name>A0A2I0WX05_9ASPA</name>
<proteinExistence type="predicted"/>
<dbReference type="AlphaFoldDB" id="A0A2I0WX05"/>
<dbReference type="EMBL" id="KZ502364">
    <property type="protein sequence ID" value="PKU80187.1"/>
    <property type="molecule type" value="Genomic_DNA"/>
</dbReference>
<evidence type="ECO:0000313" key="2">
    <source>
        <dbReference type="Proteomes" id="UP000233837"/>
    </source>
</evidence>
<organism evidence="1 2">
    <name type="scientific">Dendrobium catenatum</name>
    <dbReference type="NCBI Taxonomy" id="906689"/>
    <lineage>
        <taxon>Eukaryota</taxon>
        <taxon>Viridiplantae</taxon>
        <taxon>Streptophyta</taxon>
        <taxon>Embryophyta</taxon>
        <taxon>Tracheophyta</taxon>
        <taxon>Spermatophyta</taxon>
        <taxon>Magnoliopsida</taxon>
        <taxon>Liliopsida</taxon>
        <taxon>Asparagales</taxon>
        <taxon>Orchidaceae</taxon>
        <taxon>Epidendroideae</taxon>
        <taxon>Malaxideae</taxon>
        <taxon>Dendrobiinae</taxon>
        <taxon>Dendrobium</taxon>
    </lineage>
</organism>
<accession>A0A2I0WX05</accession>
<dbReference type="Proteomes" id="UP000233837">
    <property type="component" value="Unassembled WGS sequence"/>
</dbReference>
<evidence type="ECO:0000313" key="1">
    <source>
        <dbReference type="EMBL" id="PKU80187.1"/>
    </source>
</evidence>
<reference evidence="1 2" key="2">
    <citation type="journal article" date="2017" name="Nature">
        <title>The Apostasia genome and the evolution of orchids.</title>
        <authorList>
            <person name="Zhang G.Q."/>
            <person name="Liu K.W."/>
            <person name="Li Z."/>
            <person name="Lohaus R."/>
            <person name="Hsiao Y.Y."/>
            <person name="Niu S.C."/>
            <person name="Wang J.Y."/>
            <person name="Lin Y.C."/>
            <person name="Xu Q."/>
            <person name="Chen L.J."/>
            <person name="Yoshida K."/>
            <person name="Fujiwara S."/>
            <person name="Wang Z.W."/>
            <person name="Zhang Y.Q."/>
            <person name="Mitsuda N."/>
            <person name="Wang M."/>
            <person name="Liu G.H."/>
            <person name="Pecoraro L."/>
            <person name="Huang H.X."/>
            <person name="Xiao X.J."/>
            <person name="Lin M."/>
            <person name="Wu X.Y."/>
            <person name="Wu W.L."/>
            <person name="Chen Y.Y."/>
            <person name="Chang S.B."/>
            <person name="Sakamoto S."/>
            <person name="Ohme-Takagi M."/>
            <person name="Yagi M."/>
            <person name="Zeng S.J."/>
            <person name="Shen C.Y."/>
            <person name="Yeh C.M."/>
            <person name="Luo Y.B."/>
            <person name="Tsai W.C."/>
            <person name="Van de Peer Y."/>
            <person name="Liu Z.J."/>
        </authorList>
    </citation>
    <scope>NUCLEOTIDE SEQUENCE [LARGE SCALE GENOMIC DNA]</scope>
    <source>
        <tissue evidence="1">The whole plant</tissue>
    </source>
</reference>
<gene>
    <name evidence="1" type="ORF">MA16_Dca011932</name>
</gene>
<sequence>MWYREVVSQIENLIKADGCDWIVEACVRLQEVLEEVGSVMRRSLARSRAGLGQEV</sequence>
<reference evidence="1 2" key="1">
    <citation type="journal article" date="2016" name="Sci. Rep.">
        <title>The Dendrobium catenatum Lindl. genome sequence provides insights into polysaccharide synthase, floral development and adaptive evolution.</title>
        <authorList>
            <person name="Zhang G.Q."/>
            <person name="Xu Q."/>
            <person name="Bian C."/>
            <person name="Tsai W.C."/>
            <person name="Yeh C.M."/>
            <person name="Liu K.W."/>
            <person name="Yoshida K."/>
            <person name="Zhang L.S."/>
            <person name="Chang S.B."/>
            <person name="Chen F."/>
            <person name="Shi Y."/>
            <person name="Su Y.Y."/>
            <person name="Zhang Y.Q."/>
            <person name="Chen L.J."/>
            <person name="Yin Y."/>
            <person name="Lin M."/>
            <person name="Huang H."/>
            <person name="Deng H."/>
            <person name="Wang Z.W."/>
            <person name="Zhu S.L."/>
            <person name="Zhao X."/>
            <person name="Deng C."/>
            <person name="Niu S.C."/>
            <person name="Huang J."/>
            <person name="Wang M."/>
            <person name="Liu G.H."/>
            <person name="Yang H.J."/>
            <person name="Xiao X.J."/>
            <person name="Hsiao Y.Y."/>
            <person name="Wu W.L."/>
            <person name="Chen Y.Y."/>
            <person name="Mitsuda N."/>
            <person name="Ohme-Takagi M."/>
            <person name="Luo Y.B."/>
            <person name="Van de Peer Y."/>
            <person name="Liu Z.J."/>
        </authorList>
    </citation>
    <scope>NUCLEOTIDE SEQUENCE [LARGE SCALE GENOMIC DNA]</scope>
    <source>
        <tissue evidence="1">The whole plant</tissue>
    </source>
</reference>
<keyword evidence="2" id="KW-1185">Reference proteome</keyword>
<protein>
    <submittedName>
        <fullName evidence="1">Uncharacterized protein</fullName>
    </submittedName>
</protein>